<keyword evidence="1" id="KW-1133">Transmembrane helix</keyword>
<dbReference type="AlphaFoldDB" id="A0A4U5PGC1"/>
<feature type="transmembrane region" description="Helical" evidence="1">
    <location>
        <begin position="59"/>
        <end position="76"/>
    </location>
</feature>
<accession>A0A4U5PGC1</accession>
<sequence>MIEEDKEWKVGVRYALRGVLVAFLIVLIILHNLLALIVWNDDISKGLRILTEVFMYHNVFLSLIGLFLFFAWIIGLRHSPRWNRISIVVVLIIVFAVFILTLLNAFMASLGSYSNKQVNYGLIDIVILFFVICIGFYLYKVFAPKTRKLRRSVVKINGVEGAEGTAVEGEEGLLEPISEPRVRVKSSEGKYKLSIDVDLHLIE</sequence>
<proteinExistence type="predicted"/>
<organism evidence="2 3">
    <name type="scientific">Steinernema carpocapsae</name>
    <name type="common">Entomopathogenic nematode</name>
    <dbReference type="NCBI Taxonomy" id="34508"/>
    <lineage>
        <taxon>Eukaryota</taxon>
        <taxon>Metazoa</taxon>
        <taxon>Ecdysozoa</taxon>
        <taxon>Nematoda</taxon>
        <taxon>Chromadorea</taxon>
        <taxon>Rhabditida</taxon>
        <taxon>Tylenchina</taxon>
        <taxon>Panagrolaimomorpha</taxon>
        <taxon>Strongyloidoidea</taxon>
        <taxon>Steinernematidae</taxon>
        <taxon>Steinernema</taxon>
    </lineage>
</organism>
<evidence type="ECO:0000313" key="3">
    <source>
        <dbReference type="Proteomes" id="UP000298663"/>
    </source>
</evidence>
<gene>
    <name evidence="2" type="ORF">L596_009782</name>
</gene>
<reference evidence="2 3" key="2">
    <citation type="journal article" date="2019" name="G3 (Bethesda)">
        <title>Hybrid Assembly of the Genome of the Entomopathogenic Nematode Steinernema carpocapsae Identifies the X-Chromosome.</title>
        <authorList>
            <person name="Serra L."/>
            <person name="Macchietto M."/>
            <person name="Macias-Munoz A."/>
            <person name="McGill C.J."/>
            <person name="Rodriguez I.M."/>
            <person name="Rodriguez B."/>
            <person name="Murad R."/>
            <person name="Mortazavi A."/>
        </authorList>
    </citation>
    <scope>NUCLEOTIDE SEQUENCE [LARGE SCALE GENOMIC DNA]</scope>
    <source>
        <strain evidence="2 3">ALL</strain>
    </source>
</reference>
<dbReference type="EMBL" id="AZBU02000002">
    <property type="protein sequence ID" value="TKR95642.1"/>
    <property type="molecule type" value="Genomic_DNA"/>
</dbReference>
<feature type="transmembrane region" description="Helical" evidence="1">
    <location>
        <begin position="88"/>
        <end position="108"/>
    </location>
</feature>
<reference evidence="2 3" key="1">
    <citation type="journal article" date="2015" name="Genome Biol.">
        <title>Comparative genomics of Steinernema reveals deeply conserved gene regulatory networks.</title>
        <authorList>
            <person name="Dillman A.R."/>
            <person name="Macchietto M."/>
            <person name="Porter C.F."/>
            <person name="Rogers A."/>
            <person name="Williams B."/>
            <person name="Antoshechkin I."/>
            <person name="Lee M.M."/>
            <person name="Goodwin Z."/>
            <person name="Lu X."/>
            <person name="Lewis E.E."/>
            <person name="Goodrich-Blair H."/>
            <person name="Stock S.P."/>
            <person name="Adams B.J."/>
            <person name="Sternberg P.W."/>
            <person name="Mortazavi A."/>
        </authorList>
    </citation>
    <scope>NUCLEOTIDE SEQUENCE [LARGE SCALE GENOMIC DNA]</scope>
    <source>
        <strain evidence="2 3">ALL</strain>
    </source>
</reference>
<dbReference type="Proteomes" id="UP000298663">
    <property type="component" value="Unassembled WGS sequence"/>
</dbReference>
<evidence type="ECO:0000256" key="1">
    <source>
        <dbReference type="SAM" id="Phobius"/>
    </source>
</evidence>
<keyword evidence="1" id="KW-0812">Transmembrane</keyword>
<name>A0A4U5PGC1_STECR</name>
<feature type="transmembrane region" description="Helical" evidence="1">
    <location>
        <begin position="14"/>
        <end position="39"/>
    </location>
</feature>
<feature type="transmembrane region" description="Helical" evidence="1">
    <location>
        <begin position="120"/>
        <end position="142"/>
    </location>
</feature>
<evidence type="ECO:0000313" key="2">
    <source>
        <dbReference type="EMBL" id="TKR95642.1"/>
    </source>
</evidence>
<comment type="caution">
    <text evidence="2">The sequence shown here is derived from an EMBL/GenBank/DDBJ whole genome shotgun (WGS) entry which is preliminary data.</text>
</comment>
<keyword evidence="3" id="KW-1185">Reference proteome</keyword>
<keyword evidence="1" id="KW-0472">Membrane</keyword>
<protein>
    <submittedName>
        <fullName evidence="2">Uncharacterized protein</fullName>
    </submittedName>
</protein>